<evidence type="ECO:0000259" key="1">
    <source>
        <dbReference type="Pfam" id="PF13614"/>
    </source>
</evidence>
<dbReference type="Pfam" id="PF13614">
    <property type="entry name" value="AAA_31"/>
    <property type="match status" value="1"/>
</dbReference>
<accession>A0A178MCZ2</accession>
<dbReference type="PANTHER" id="PTHR13696:SF52">
    <property type="entry name" value="PARA FAMILY PROTEIN CT_582"/>
    <property type="match status" value="1"/>
</dbReference>
<organism evidence="2 3">
    <name type="scientific">Chloroflexus islandicus</name>
    <dbReference type="NCBI Taxonomy" id="1707952"/>
    <lineage>
        <taxon>Bacteria</taxon>
        <taxon>Bacillati</taxon>
        <taxon>Chloroflexota</taxon>
        <taxon>Chloroflexia</taxon>
        <taxon>Chloroflexales</taxon>
        <taxon>Chloroflexineae</taxon>
        <taxon>Chloroflexaceae</taxon>
        <taxon>Chloroflexus</taxon>
    </lineage>
</organism>
<dbReference type="EMBL" id="LWQS01000049">
    <property type="protein sequence ID" value="OAN46017.1"/>
    <property type="molecule type" value="Genomic_DNA"/>
</dbReference>
<evidence type="ECO:0000313" key="3">
    <source>
        <dbReference type="Proteomes" id="UP000078287"/>
    </source>
</evidence>
<reference evidence="2 3" key="1">
    <citation type="submission" date="2016-04" db="EMBL/GenBank/DDBJ databases">
        <title>Chloroflexus islandicus sp. nov., a thermophilic filamentous anoxygenic phototrophic bacterium from geyser Strokkur (Iceland).</title>
        <authorList>
            <person name="Gaisin V.A."/>
            <person name="Kalashnikov A.M."/>
            <person name="Sukhacheva M.V."/>
            <person name="Grouzdev D.S."/>
            <person name="Ivanov T.M."/>
            <person name="Kuznetsov B."/>
            <person name="Gorlenko V.M."/>
        </authorList>
    </citation>
    <scope>NUCLEOTIDE SEQUENCE [LARGE SCALE GENOMIC DNA]</scope>
    <source>
        <strain evidence="3">isl-2</strain>
    </source>
</reference>
<dbReference type="STRING" id="1707952.A6A03_01815"/>
<sequence length="419" mass="45382">MELIIFSAIEGLQAEVEQLRDVAVLAPSRIDQVQRLLAGTRPPDAIFLDDSRGTPLADLWDLAARAQQVGTRVMLGLAGPARAALPDALAAGLPATAERNPVALADWIGAQLGRRRGSGAQRLPVIAIGAAKGGIGKTFATCVLAEGLRRRGLDVLVWDSDISNPGLVPAFRVPASAPSYLHLVQRGPSYWNPAGIQPFIFQPEHTRANQQGWGRIDLLIGSHAVARAENDLRLPDWQGLYQGIVALEGYDVVLIDTPPDYLRRPYATHVLQAGGSVVLPTPPGARERMGVGHMLEHFTELAPERLERCSLLFMEPERGVTVTVGMVADLFARRYPRIGNLGILPREPRLASLADEHDGYVSMLDLGPQSRFARATHQVVEALCAHAGLKPRLPLPRVGWWARLSEQMLGQRAAAPALS</sequence>
<dbReference type="Proteomes" id="UP000078287">
    <property type="component" value="Unassembled WGS sequence"/>
</dbReference>
<dbReference type="PANTHER" id="PTHR13696">
    <property type="entry name" value="P-LOOP CONTAINING NUCLEOSIDE TRIPHOSPHATE HYDROLASE"/>
    <property type="match status" value="1"/>
</dbReference>
<gene>
    <name evidence="2" type="ORF">A6A03_01815</name>
</gene>
<dbReference type="OrthoDB" id="141232at2"/>
<comment type="caution">
    <text evidence="2">The sequence shown here is derived from an EMBL/GenBank/DDBJ whole genome shotgun (WGS) entry which is preliminary data.</text>
</comment>
<protein>
    <submittedName>
        <fullName evidence="2">Chromosome partitioning protein</fullName>
    </submittedName>
</protein>
<dbReference type="Gene3D" id="3.40.50.300">
    <property type="entry name" value="P-loop containing nucleotide triphosphate hydrolases"/>
    <property type="match status" value="1"/>
</dbReference>
<dbReference type="AlphaFoldDB" id="A0A178MCZ2"/>
<evidence type="ECO:0000313" key="2">
    <source>
        <dbReference type="EMBL" id="OAN46017.1"/>
    </source>
</evidence>
<keyword evidence="3" id="KW-1185">Reference proteome</keyword>
<name>A0A178MCZ2_9CHLR</name>
<dbReference type="RefSeq" id="WP_066786697.1">
    <property type="nucleotide sequence ID" value="NZ_LWQS01000049.1"/>
</dbReference>
<dbReference type="InterPro" id="IPR050678">
    <property type="entry name" value="DNA_Partitioning_ATPase"/>
</dbReference>
<dbReference type="InterPro" id="IPR025669">
    <property type="entry name" value="AAA_dom"/>
</dbReference>
<dbReference type="CDD" id="cd02042">
    <property type="entry name" value="ParAB_family"/>
    <property type="match status" value="1"/>
</dbReference>
<dbReference type="InterPro" id="IPR027417">
    <property type="entry name" value="P-loop_NTPase"/>
</dbReference>
<feature type="domain" description="AAA" evidence="1">
    <location>
        <begin position="125"/>
        <end position="301"/>
    </location>
</feature>
<proteinExistence type="predicted"/>
<dbReference type="SUPFAM" id="SSF52540">
    <property type="entry name" value="P-loop containing nucleoside triphosphate hydrolases"/>
    <property type="match status" value="1"/>
</dbReference>